<protein>
    <recommendedName>
        <fullName evidence="5">Transposase</fullName>
    </recommendedName>
</protein>
<comment type="caution">
    <text evidence="2">The sequence shown here is derived from an EMBL/GenBank/DDBJ whole genome shotgun (WGS) entry which is preliminary data.</text>
</comment>
<dbReference type="Proteomes" id="UP000234166">
    <property type="component" value="Unassembled WGS sequence"/>
</dbReference>
<gene>
    <name evidence="1" type="ORF">XAP6984_1050003</name>
    <name evidence="2" type="ORF">XAP7430_1030014</name>
</gene>
<evidence type="ECO:0008006" key="5">
    <source>
        <dbReference type="Google" id="ProtNLM"/>
    </source>
</evidence>
<dbReference type="AlphaFoldDB" id="A0AB38DU85"/>
<proteinExistence type="predicted"/>
<evidence type="ECO:0000313" key="2">
    <source>
        <dbReference type="EMBL" id="SON77232.1"/>
    </source>
</evidence>
<dbReference type="EMBL" id="OCYS01000006">
    <property type="protein sequence ID" value="SON77232.1"/>
    <property type="molecule type" value="Genomic_DNA"/>
</dbReference>
<keyword evidence="4" id="KW-1185">Reference proteome</keyword>
<dbReference type="EMBL" id="OCYT01000008">
    <property type="protein sequence ID" value="SON75794.1"/>
    <property type="molecule type" value="Genomic_DNA"/>
</dbReference>
<sequence>MGQWQTLLPMLNPLKTLCHLDLEWWAVQGSNL</sequence>
<reference evidence="3 4" key="1">
    <citation type="submission" date="2017-10" db="EMBL/GenBank/DDBJ databases">
        <authorList>
            <person name="Regsiter A."/>
            <person name="William W."/>
        </authorList>
    </citation>
    <scope>NUCLEOTIDE SEQUENCE [LARGE SCALE GENOMIC DNA]</scope>
    <source>
        <strain evidence="1 4">CFBP6984</strain>
        <strain evidence="2 3">CFBP7430</strain>
    </source>
</reference>
<accession>A0AB38DU85</accession>
<evidence type="ECO:0000313" key="1">
    <source>
        <dbReference type="EMBL" id="SON75794.1"/>
    </source>
</evidence>
<evidence type="ECO:0000313" key="4">
    <source>
        <dbReference type="Proteomes" id="UP000234181"/>
    </source>
</evidence>
<dbReference type="Proteomes" id="UP000234181">
    <property type="component" value="Unassembled WGS sequence"/>
</dbReference>
<evidence type="ECO:0000313" key="3">
    <source>
        <dbReference type="Proteomes" id="UP000234166"/>
    </source>
</evidence>
<name>A0AB38DU85_XANCH</name>
<organism evidence="2 3">
    <name type="scientific">Xanthomonas campestris pv. phaseoli</name>
    <dbReference type="NCBI Taxonomy" id="317013"/>
    <lineage>
        <taxon>Bacteria</taxon>
        <taxon>Pseudomonadati</taxon>
        <taxon>Pseudomonadota</taxon>
        <taxon>Gammaproteobacteria</taxon>
        <taxon>Lysobacterales</taxon>
        <taxon>Lysobacteraceae</taxon>
        <taxon>Xanthomonas</taxon>
    </lineage>
</organism>